<dbReference type="RefSeq" id="WP_062285710.1">
    <property type="nucleotide sequence ID" value="NZ_LTBC01000018.1"/>
</dbReference>
<dbReference type="Proteomes" id="UP000075670">
    <property type="component" value="Unassembled WGS sequence"/>
</dbReference>
<dbReference type="EMBL" id="LTBC01000018">
    <property type="protein sequence ID" value="KYH30914.1"/>
    <property type="molecule type" value="Genomic_DNA"/>
</dbReference>
<keyword evidence="2" id="KW-1185">Reference proteome</keyword>
<sequence>MRESTFSFWEDTEFNALPGKPLAAADNAYQGRAGEEESWFWEASSGDGTYLNVFFAVYGEEGKARLLLAQPGKEVIIREVAAPFTAATDHLNVQMAGNRIYQEGNLFRLEWRSEEPVLELEYEPHLPGWQPGHGRINYGEKGDKYLFWSVPVPRARVSGKIVLAGQEESFSGHGYIDHRRYNFPLPRTLGGAILGRYYTDAYTLLWADFWGNLLYSGEHVTALYLAREEEILAATGNLEVQVFDRQTKGGLSYPAELSLQAGTTPLIRLDIKETTALGPRLVTTMGAQGLYCHFNGQLKLATRPEEEVTGQGFMETLMARD</sequence>
<organism evidence="1 2">
    <name type="scientific">Moorella mulderi DSM 14980</name>
    <dbReference type="NCBI Taxonomy" id="1122241"/>
    <lineage>
        <taxon>Bacteria</taxon>
        <taxon>Bacillati</taxon>
        <taxon>Bacillota</taxon>
        <taxon>Clostridia</taxon>
        <taxon>Neomoorellales</taxon>
        <taxon>Neomoorellaceae</taxon>
        <taxon>Neomoorella</taxon>
    </lineage>
</organism>
<reference evidence="1 2" key="1">
    <citation type="submission" date="2016-02" db="EMBL/GenBank/DDBJ databases">
        <title>Genome sequence of Moorella mulderi DSM 14980.</title>
        <authorList>
            <person name="Poehlein A."/>
            <person name="Daniel R."/>
        </authorList>
    </citation>
    <scope>NUCLEOTIDE SEQUENCE [LARGE SCALE GENOMIC DNA]</scope>
    <source>
        <strain evidence="1 2">DSM 14980</strain>
    </source>
</reference>
<gene>
    <name evidence="1" type="ORF">MOMUL_27880</name>
</gene>
<proteinExistence type="predicted"/>
<dbReference type="Gene3D" id="2.40.370.10">
    <property type="entry name" value="AttH-like domain"/>
    <property type="match status" value="1"/>
</dbReference>
<dbReference type="AlphaFoldDB" id="A0A151ATC6"/>
<comment type="caution">
    <text evidence="1">The sequence shown here is derived from an EMBL/GenBank/DDBJ whole genome shotgun (WGS) entry which is preliminary data.</text>
</comment>
<protein>
    <submittedName>
        <fullName evidence="1">Hydroxyneurosporene synthase CrtC</fullName>
    </submittedName>
</protein>
<dbReference type="SUPFAM" id="SSF159245">
    <property type="entry name" value="AttH-like"/>
    <property type="match status" value="1"/>
</dbReference>
<evidence type="ECO:0000313" key="1">
    <source>
        <dbReference type="EMBL" id="KYH30914.1"/>
    </source>
</evidence>
<dbReference type="OrthoDB" id="5491608at2"/>
<name>A0A151ATC6_9FIRM</name>
<evidence type="ECO:0000313" key="2">
    <source>
        <dbReference type="Proteomes" id="UP000075670"/>
    </source>
</evidence>
<dbReference type="InterPro" id="IPR023374">
    <property type="entry name" value="AttH-like_dom_sf"/>
</dbReference>
<dbReference type="PATRIC" id="fig|1122241.3.peg.2964"/>
<accession>A0A151ATC6</accession>